<gene>
    <name evidence="2" type="ORF">KEM09_15150</name>
</gene>
<proteinExistence type="predicted"/>
<evidence type="ECO:0000313" key="3">
    <source>
        <dbReference type="Proteomes" id="UP000721861"/>
    </source>
</evidence>
<keyword evidence="3" id="KW-1185">Reference proteome</keyword>
<keyword evidence="1" id="KW-0472">Membrane</keyword>
<feature type="transmembrane region" description="Helical" evidence="1">
    <location>
        <begin position="7"/>
        <end position="24"/>
    </location>
</feature>
<sequence>MKNIRNIFWIVYLVVGTIIGIVYLKSDFDPINAEKEFDMFNALVVYPEVQDKQQIASRVQVVKVFKGYTLITDTKGNKFSVFSREFNPNPGYYHLTLFNFVEINDLIARAPYSDTLYLYKSNGEKLPFKIKFR</sequence>
<comment type="caution">
    <text evidence="2">The sequence shown here is derived from an EMBL/GenBank/DDBJ whole genome shotgun (WGS) entry which is preliminary data.</text>
</comment>
<evidence type="ECO:0000313" key="2">
    <source>
        <dbReference type="EMBL" id="MBS2212755.1"/>
    </source>
</evidence>
<reference evidence="2 3" key="1">
    <citation type="journal article" date="2014" name="Int. J. Syst. Evol. Microbiol.">
        <title>Carboxylicivirga gen. nov. in the family Marinilabiliaceae with two novel species, Carboxylicivirga mesophila sp. nov. and Carboxylicivirga taeanensis sp. nov., and reclassification of Cytophaga fermentans as Saccharicrinis fermentans gen. nov., comb. nov.</title>
        <authorList>
            <person name="Yang S.H."/>
            <person name="Seo H.S."/>
            <person name="Woo J.H."/>
            <person name="Oh H.M."/>
            <person name="Jang H."/>
            <person name="Lee J.H."/>
            <person name="Kim S.J."/>
            <person name="Kwon K.K."/>
        </authorList>
    </citation>
    <scope>NUCLEOTIDE SEQUENCE [LARGE SCALE GENOMIC DNA]</scope>
    <source>
        <strain evidence="2 3">JCM 18290</strain>
    </source>
</reference>
<dbReference type="EMBL" id="JAGUCN010000018">
    <property type="protein sequence ID" value="MBS2212755.1"/>
    <property type="molecule type" value="Genomic_DNA"/>
</dbReference>
<dbReference type="RefSeq" id="WP_212229555.1">
    <property type="nucleotide sequence ID" value="NZ_JAGUCN010000018.1"/>
</dbReference>
<protein>
    <submittedName>
        <fullName evidence="2">Uncharacterized protein</fullName>
    </submittedName>
</protein>
<keyword evidence="1" id="KW-1133">Transmembrane helix</keyword>
<accession>A0ABS5KCP2</accession>
<name>A0ABS5KCP2_9BACT</name>
<keyword evidence="1" id="KW-0812">Transmembrane</keyword>
<organism evidence="2 3">
    <name type="scientific">Carboxylicivirga mesophila</name>
    <dbReference type="NCBI Taxonomy" id="1166478"/>
    <lineage>
        <taxon>Bacteria</taxon>
        <taxon>Pseudomonadati</taxon>
        <taxon>Bacteroidota</taxon>
        <taxon>Bacteroidia</taxon>
        <taxon>Marinilabiliales</taxon>
        <taxon>Marinilabiliaceae</taxon>
        <taxon>Carboxylicivirga</taxon>
    </lineage>
</organism>
<evidence type="ECO:0000256" key="1">
    <source>
        <dbReference type="SAM" id="Phobius"/>
    </source>
</evidence>
<dbReference type="Proteomes" id="UP000721861">
    <property type="component" value="Unassembled WGS sequence"/>
</dbReference>